<proteinExistence type="predicted"/>
<reference evidence="2 3" key="1">
    <citation type="submission" date="2016-07" db="EMBL/GenBank/DDBJ databases">
        <title>Pervasive Adenine N6-methylation of Active Genes in Fungi.</title>
        <authorList>
            <consortium name="DOE Joint Genome Institute"/>
            <person name="Mondo S.J."/>
            <person name="Dannebaum R.O."/>
            <person name="Kuo R.C."/>
            <person name="Labutti K."/>
            <person name="Haridas S."/>
            <person name="Kuo A."/>
            <person name="Salamov A."/>
            <person name="Ahrendt S.R."/>
            <person name="Lipzen A."/>
            <person name="Sullivan W."/>
            <person name="Andreopoulos W.B."/>
            <person name="Clum A."/>
            <person name="Lindquist E."/>
            <person name="Daum C."/>
            <person name="Ramamoorthy G.K."/>
            <person name="Gryganskyi A."/>
            <person name="Culley D."/>
            <person name="Magnuson J.K."/>
            <person name="James T.Y."/>
            <person name="O'Malley M.A."/>
            <person name="Stajich J.E."/>
            <person name="Spatafora J.W."/>
            <person name="Visel A."/>
            <person name="Grigoriev I.V."/>
        </authorList>
    </citation>
    <scope>NUCLEOTIDE SEQUENCE [LARGE SCALE GENOMIC DNA]</scope>
    <source>
        <strain evidence="2 3">62-1032</strain>
    </source>
</reference>
<evidence type="ECO:0000313" key="2">
    <source>
        <dbReference type="EMBL" id="ORY47591.1"/>
    </source>
</evidence>
<feature type="region of interest" description="Disordered" evidence="1">
    <location>
        <begin position="216"/>
        <end position="267"/>
    </location>
</feature>
<feature type="compositionally biased region" description="Polar residues" evidence="1">
    <location>
        <begin position="1"/>
        <end position="21"/>
    </location>
</feature>
<keyword evidence="3" id="KW-1185">Reference proteome</keyword>
<protein>
    <recommendedName>
        <fullName evidence="4">Allergen</fullName>
    </recommendedName>
</protein>
<organism evidence="2 3">
    <name type="scientific">Leucosporidium creatinivorum</name>
    <dbReference type="NCBI Taxonomy" id="106004"/>
    <lineage>
        <taxon>Eukaryota</taxon>
        <taxon>Fungi</taxon>
        <taxon>Dikarya</taxon>
        <taxon>Basidiomycota</taxon>
        <taxon>Pucciniomycotina</taxon>
        <taxon>Microbotryomycetes</taxon>
        <taxon>Leucosporidiales</taxon>
        <taxon>Leucosporidium</taxon>
    </lineage>
</organism>
<feature type="compositionally biased region" description="Low complexity" evidence="1">
    <location>
        <begin position="251"/>
        <end position="267"/>
    </location>
</feature>
<feature type="region of interest" description="Disordered" evidence="1">
    <location>
        <begin position="116"/>
        <end position="137"/>
    </location>
</feature>
<comment type="caution">
    <text evidence="2">The sequence shown here is derived from an EMBL/GenBank/DDBJ whole genome shotgun (WGS) entry which is preliminary data.</text>
</comment>
<evidence type="ECO:0008006" key="4">
    <source>
        <dbReference type="Google" id="ProtNLM"/>
    </source>
</evidence>
<dbReference type="Proteomes" id="UP000193467">
    <property type="component" value="Unassembled WGS sequence"/>
</dbReference>
<accession>A0A1Y2CKP9</accession>
<feature type="region of interest" description="Disordered" evidence="1">
    <location>
        <begin position="1"/>
        <end position="55"/>
    </location>
</feature>
<dbReference type="InParanoid" id="A0A1Y2CKP9"/>
<dbReference type="PANTHER" id="PTHR38703">
    <property type="entry name" value="CHROMOSOME 8, WHOLE GENOME SHOTGUN SEQUENCE"/>
    <property type="match status" value="1"/>
</dbReference>
<sequence>MPTSPIANSHNRNDSIPQSTGEDTRDRRASSEAAEGMGRLSLDDGHQHQHGREGLGSKLASKIVADSTQDHKTLQPVLHERIIHHETELITRQREVERHIHHVQHHVQPLVEEVHKPEQHYHQTEPRSHEYEEQANSPEDRAFFASLNKQHSTETHICEERQTIENGETVTTTVHYHVHNVIQPVIYRDRPVPSSCVKGCTKASEIKPVMDLLKKQHPDVDESTSGRPLQQGAGAAGAGTGTSPTNKASRRAQQAQKAQEAQMGVAR</sequence>
<evidence type="ECO:0000313" key="3">
    <source>
        <dbReference type="Proteomes" id="UP000193467"/>
    </source>
</evidence>
<feature type="compositionally biased region" description="Basic and acidic residues" evidence="1">
    <location>
        <begin position="41"/>
        <end position="55"/>
    </location>
</feature>
<dbReference type="PANTHER" id="PTHR38703:SF1">
    <property type="entry name" value="ALLERGEN"/>
    <property type="match status" value="1"/>
</dbReference>
<name>A0A1Y2CKP9_9BASI</name>
<gene>
    <name evidence="2" type="ORF">BCR35DRAFT_336169</name>
</gene>
<dbReference type="AlphaFoldDB" id="A0A1Y2CKP9"/>
<dbReference type="OrthoDB" id="2527654at2759"/>
<dbReference type="EMBL" id="MCGR01000116">
    <property type="protein sequence ID" value="ORY47591.1"/>
    <property type="molecule type" value="Genomic_DNA"/>
</dbReference>
<evidence type="ECO:0000256" key="1">
    <source>
        <dbReference type="SAM" id="MobiDB-lite"/>
    </source>
</evidence>